<evidence type="ECO:0000313" key="2">
    <source>
        <dbReference type="EMBL" id="JAD57213.1"/>
    </source>
</evidence>
<evidence type="ECO:0000256" key="1">
    <source>
        <dbReference type="SAM" id="MobiDB-lite"/>
    </source>
</evidence>
<sequence length="38" mass="4406">MCRILIKKDPKGFPEILDKGKNQNEKSGSIKEIRTNYL</sequence>
<dbReference type="AlphaFoldDB" id="A0A0A9B504"/>
<organism evidence="2">
    <name type="scientific">Arundo donax</name>
    <name type="common">Giant reed</name>
    <name type="synonym">Donax arundinaceus</name>
    <dbReference type="NCBI Taxonomy" id="35708"/>
    <lineage>
        <taxon>Eukaryota</taxon>
        <taxon>Viridiplantae</taxon>
        <taxon>Streptophyta</taxon>
        <taxon>Embryophyta</taxon>
        <taxon>Tracheophyta</taxon>
        <taxon>Spermatophyta</taxon>
        <taxon>Magnoliopsida</taxon>
        <taxon>Liliopsida</taxon>
        <taxon>Poales</taxon>
        <taxon>Poaceae</taxon>
        <taxon>PACMAD clade</taxon>
        <taxon>Arundinoideae</taxon>
        <taxon>Arundineae</taxon>
        <taxon>Arundo</taxon>
    </lineage>
</organism>
<reference evidence="2" key="2">
    <citation type="journal article" date="2015" name="Data Brief">
        <title>Shoot transcriptome of the giant reed, Arundo donax.</title>
        <authorList>
            <person name="Barrero R.A."/>
            <person name="Guerrero F.D."/>
            <person name="Moolhuijzen P."/>
            <person name="Goolsby J.A."/>
            <person name="Tidwell J."/>
            <person name="Bellgard S.E."/>
            <person name="Bellgard M.I."/>
        </authorList>
    </citation>
    <scope>NUCLEOTIDE SEQUENCE</scope>
    <source>
        <tissue evidence="2">Shoot tissue taken approximately 20 cm above the soil surface</tissue>
    </source>
</reference>
<protein>
    <submittedName>
        <fullName evidence="2">Uncharacterized protein</fullName>
    </submittedName>
</protein>
<reference evidence="2" key="1">
    <citation type="submission" date="2014-09" db="EMBL/GenBank/DDBJ databases">
        <authorList>
            <person name="Magalhaes I.L.F."/>
            <person name="Oliveira U."/>
            <person name="Santos F.R."/>
            <person name="Vidigal T.H.D.A."/>
            <person name="Brescovit A.D."/>
            <person name="Santos A.J."/>
        </authorList>
    </citation>
    <scope>NUCLEOTIDE SEQUENCE</scope>
    <source>
        <tissue evidence="2">Shoot tissue taken approximately 20 cm above the soil surface</tissue>
    </source>
</reference>
<accession>A0A0A9B504</accession>
<proteinExistence type="predicted"/>
<dbReference type="EMBL" id="GBRH01240682">
    <property type="protein sequence ID" value="JAD57213.1"/>
    <property type="molecule type" value="Transcribed_RNA"/>
</dbReference>
<name>A0A0A9B504_ARUDO</name>
<feature type="region of interest" description="Disordered" evidence="1">
    <location>
        <begin position="8"/>
        <end position="38"/>
    </location>
</feature>